<feature type="chain" id="PRO_5021431093" evidence="5">
    <location>
        <begin position="24"/>
        <end position="137"/>
    </location>
</feature>
<dbReference type="Gene3D" id="1.10.760.10">
    <property type="entry name" value="Cytochrome c-like domain"/>
    <property type="match status" value="1"/>
</dbReference>
<dbReference type="PROSITE" id="PS51007">
    <property type="entry name" value="CYTC"/>
    <property type="match status" value="1"/>
</dbReference>
<evidence type="ECO:0000259" key="6">
    <source>
        <dbReference type="PROSITE" id="PS51007"/>
    </source>
</evidence>
<dbReference type="Proteomes" id="UP000298213">
    <property type="component" value="Unassembled WGS sequence"/>
</dbReference>
<dbReference type="SUPFAM" id="SSF46626">
    <property type="entry name" value="Cytochrome c"/>
    <property type="match status" value="1"/>
</dbReference>
<keyword evidence="8" id="KW-1185">Reference proteome</keyword>
<dbReference type="EMBL" id="SPDV01000011">
    <property type="protein sequence ID" value="TFI58874.1"/>
    <property type="molecule type" value="Genomic_DNA"/>
</dbReference>
<proteinExistence type="predicted"/>
<comment type="caution">
    <text evidence="7">The sequence shown here is derived from an EMBL/GenBank/DDBJ whole genome shotgun (WGS) entry which is preliminary data.</text>
</comment>
<evidence type="ECO:0000313" key="7">
    <source>
        <dbReference type="EMBL" id="TFI58874.1"/>
    </source>
</evidence>
<sequence length="137" mass="14151">MPSRNRILALLAGAVAITAAAGAGRYAEVTHEKEELVRKAAAMTGGDVQRGEAAFSRYGCGGCHAVKGVPQASGTVGPPLDGVAVRAIIGGRLENKPANLQRWIVDPQSVSPGTAMPRLGVTPADARDISAFLYTRT</sequence>
<evidence type="ECO:0000256" key="5">
    <source>
        <dbReference type="SAM" id="SignalP"/>
    </source>
</evidence>
<evidence type="ECO:0000313" key="8">
    <source>
        <dbReference type="Proteomes" id="UP000298213"/>
    </source>
</evidence>
<keyword evidence="1 4" id="KW-0349">Heme</keyword>
<dbReference type="GO" id="GO:0046872">
    <property type="term" value="F:metal ion binding"/>
    <property type="evidence" value="ECO:0007669"/>
    <property type="project" value="UniProtKB-KW"/>
</dbReference>
<feature type="domain" description="Cytochrome c" evidence="6">
    <location>
        <begin position="46"/>
        <end position="137"/>
    </location>
</feature>
<evidence type="ECO:0000256" key="1">
    <source>
        <dbReference type="ARBA" id="ARBA00022617"/>
    </source>
</evidence>
<evidence type="ECO:0000256" key="2">
    <source>
        <dbReference type="ARBA" id="ARBA00022723"/>
    </source>
</evidence>
<dbReference type="AlphaFoldDB" id="A0A4Y8ZSI2"/>
<keyword evidence="3 4" id="KW-0408">Iron</keyword>
<keyword evidence="2 4" id="KW-0479">Metal-binding</keyword>
<dbReference type="OrthoDB" id="9794982at2"/>
<dbReference type="GO" id="GO:0009055">
    <property type="term" value="F:electron transfer activity"/>
    <property type="evidence" value="ECO:0007669"/>
    <property type="project" value="InterPro"/>
</dbReference>
<evidence type="ECO:0000256" key="3">
    <source>
        <dbReference type="ARBA" id="ARBA00023004"/>
    </source>
</evidence>
<feature type="signal peptide" evidence="5">
    <location>
        <begin position="1"/>
        <end position="23"/>
    </location>
</feature>
<organism evidence="7 8">
    <name type="scientific">Sphingomonas parva</name>
    <dbReference type="NCBI Taxonomy" id="2555898"/>
    <lineage>
        <taxon>Bacteria</taxon>
        <taxon>Pseudomonadati</taxon>
        <taxon>Pseudomonadota</taxon>
        <taxon>Alphaproteobacteria</taxon>
        <taxon>Sphingomonadales</taxon>
        <taxon>Sphingomonadaceae</taxon>
        <taxon>Sphingomonas</taxon>
    </lineage>
</organism>
<dbReference type="GO" id="GO:0020037">
    <property type="term" value="F:heme binding"/>
    <property type="evidence" value="ECO:0007669"/>
    <property type="project" value="InterPro"/>
</dbReference>
<dbReference type="InterPro" id="IPR036909">
    <property type="entry name" value="Cyt_c-like_dom_sf"/>
</dbReference>
<dbReference type="Pfam" id="PF00034">
    <property type="entry name" value="Cytochrom_C"/>
    <property type="match status" value="1"/>
</dbReference>
<protein>
    <submittedName>
        <fullName evidence="7">C-type cytochrome</fullName>
    </submittedName>
</protein>
<dbReference type="InterPro" id="IPR009056">
    <property type="entry name" value="Cyt_c-like_dom"/>
</dbReference>
<reference evidence="7 8" key="1">
    <citation type="submission" date="2019-03" db="EMBL/GenBank/DDBJ databases">
        <title>Genome sequence of Sphingomonas sp. 17J27-24.</title>
        <authorList>
            <person name="Kim M."/>
            <person name="Maeng S."/>
            <person name="Sathiyaraj S."/>
        </authorList>
    </citation>
    <scope>NUCLEOTIDE SEQUENCE [LARGE SCALE GENOMIC DNA]</scope>
    <source>
        <strain evidence="7 8">17J27-24</strain>
    </source>
</reference>
<accession>A0A4Y8ZSI2</accession>
<gene>
    <name evidence="7" type="ORF">E2493_07345</name>
</gene>
<name>A0A4Y8ZSI2_9SPHN</name>
<evidence type="ECO:0000256" key="4">
    <source>
        <dbReference type="PROSITE-ProRule" id="PRU00433"/>
    </source>
</evidence>
<keyword evidence="5" id="KW-0732">Signal</keyword>